<dbReference type="InterPro" id="IPR004017">
    <property type="entry name" value="Cys_rich_dom"/>
</dbReference>
<evidence type="ECO:0000256" key="2">
    <source>
        <dbReference type="ARBA" id="ARBA00022485"/>
    </source>
</evidence>
<evidence type="ECO:0000256" key="1">
    <source>
        <dbReference type="ARBA" id="ARBA00022448"/>
    </source>
</evidence>
<dbReference type="NCBIfam" id="NF045711">
    <property type="entry name" value="sulf_resp_HmcF"/>
    <property type="match status" value="1"/>
</dbReference>
<dbReference type="PROSITE" id="PS00198">
    <property type="entry name" value="4FE4S_FER_1"/>
    <property type="match status" value="1"/>
</dbReference>
<evidence type="ECO:0000256" key="5">
    <source>
        <dbReference type="ARBA" id="ARBA00023004"/>
    </source>
</evidence>
<dbReference type="InterPro" id="IPR017896">
    <property type="entry name" value="4Fe4S_Fe-S-bd"/>
</dbReference>
<protein>
    <submittedName>
        <fullName evidence="9">(Fe-S)-binding protein</fullName>
    </submittedName>
</protein>
<dbReference type="GO" id="GO:0046872">
    <property type="term" value="F:metal ion binding"/>
    <property type="evidence" value="ECO:0007669"/>
    <property type="project" value="UniProtKB-KW"/>
</dbReference>
<name>A0A8J6T8T8_9BACT</name>
<accession>A0A8J6T8T8</accession>
<dbReference type="GO" id="GO:0051539">
    <property type="term" value="F:4 iron, 4 sulfur cluster binding"/>
    <property type="evidence" value="ECO:0007669"/>
    <property type="project" value="UniProtKB-KW"/>
</dbReference>
<evidence type="ECO:0000313" key="9">
    <source>
        <dbReference type="EMBL" id="MBC8200099.1"/>
    </source>
</evidence>
<evidence type="ECO:0000259" key="8">
    <source>
        <dbReference type="Pfam" id="PF13183"/>
    </source>
</evidence>
<keyword evidence="2" id="KW-0004">4Fe-4S</keyword>
<keyword evidence="4" id="KW-0249">Electron transport</keyword>
<evidence type="ECO:0000256" key="6">
    <source>
        <dbReference type="ARBA" id="ARBA00023014"/>
    </source>
</evidence>
<sequence length="467" mass="52896">MAQEAKNQDLPPLVTRKAVKTKKELDLLLGDKGARYYKEMEVFPVDTAALKKTLDATCKSRLRTWLEICAHCSLCADSCFFYLANDNDPKQIPSYKIKSTLGELVKRKGNVDTKFMINCMDTAWGKCTCCNRCGMYCPHGIDMGVMFGYLRGLCFSQGFVPHEMKIGSCMHWLYNAQMDVTVEDYVETCEWMAEENEEYYPGLEIPVDKVGADIMYVVNAREPKHYPQDLAEAAILFHLAGESWTVPSKGWEGTSLAMFAGDWACCKQQVEGVYAAMERLKVKRYVGTECGHQHRATITEGPYWAGRKSGEPPAPGLHYVEWVLEALETGKLKLDPAKKIKEPVTLQDPCNYVRNHGLTDVTRKIMSYIAEDFREMSPNREHNFCCGGGGGMNGIGRYREERNIGLKVKREQILATGAKFVVSACHNCWDAIRDLEEVYKIGIKWSFLKPILLEMVIVPDHLKPKEE</sequence>
<dbReference type="PANTHER" id="PTHR43551:SF1">
    <property type="entry name" value="HETERODISULFIDE REDUCTASE"/>
    <property type="match status" value="1"/>
</dbReference>
<dbReference type="Pfam" id="PF02754">
    <property type="entry name" value="CCG"/>
    <property type="match status" value="1"/>
</dbReference>
<organism evidence="9 10">
    <name type="scientific">Candidatus Desulfaltia bathyphila</name>
    <dbReference type="NCBI Taxonomy" id="2841697"/>
    <lineage>
        <taxon>Bacteria</taxon>
        <taxon>Pseudomonadati</taxon>
        <taxon>Thermodesulfobacteriota</taxon>
        <taxon>Desulfobacteria</taxon>
        <taxon>Desulfobacterales</taxon>
        <taxon>Desulfobacterales incertae sedis</taxon>
        <taxon>Candidatus Desulfaltia</taxon>
    </lineage>
</organism>
<dbReference type="InterPro" id="IPR017900">
    <property type="entry name" value="4Fe4S_Fe_S_CS"/>
</dbReference>
<keyword evidence="6" id="KW-0411">Iron-sulfur</keyword>
<comment type="caution">
    <text evidence="9">The sequence shown here is derived from an EMBL/GenBank/DDBJ whole genome shotgun (WGS) entry which is preliminary data.</text>
</comment>
<dbReference type="AlphaFoldDB" id="A0A8J6T8T8"/>
<dbReference type="Pfam" id="PF13183">
    <property type="entry name" value="Fer4_8"/>
    <property type="match status" value="1"/>
</dbReference>
<evidence type="ECO:0000259" key="7">
    <source>
        <dbReference type="Pfam" id="PF02754"/>
    </source>
</evidence>
<proteinExistence type="predicted"/>
<gene>
    <name evidence="9" type="ORF">H8E80_08690</name>
</gene>
<evidence type="ECO:0000256" key="4">
    <source>
        <dbReference type="ARBA" id="ARBA00022982"/>
    </source>
</evidence>
<feature type="domain" description="Cysteine-rich" evidence="7">
    <location>
        <begin position="344"/>
        <end position="428"/>
    </location>
</feature>
<dbReference type="SUPFAM" id="SSF46548">
    <property type="entry name" value="alpha-helical ferredoxin"/>
    <property type="match status" value="1"/>
</dbReference>
<keyword evidence="1" id="KW-0813">Transport</keyword>
<reference evidence="9 10" key="1">
    <citation type="submission" date="2020-08" db="EMBL/GenBank/DDBJ databases">
        <title>Bridging the membrane lipid divide: bacteria of the FCB group superphylum have the potential to synthesize archaeal ether lipids.</title>
        <authorList>
            <person name="Villanueva L."/>
            <person name="Von Meijenfeldt F.A.B."/>
            <person name="Westbye A.B."/>
            <person name="Yadav S."/>
            <person name="Hopmans E.C."/>
            <person name="Dutilh B.E."/>
            <person name="Sinninghe Damste J.S."/>
        </authorList>
    </citation>
    <scope>NUCLEOTIDE SEQUENCE [LARGE SCALE GENOMIC DNA]</scope>
    <source>
        <strain evidence="9">NIOZ-UU82</strain>
    </source>
</reference>
<dbReference type="EMBL" id="JACNLL010000075">
    <property type="protein sequence ID" value="MBC8200099.1"/>
    <property type="molecule type" value="Genomic_DNA"/>
</dbReference>
<evidence type="ECO:0000256" key="3">
    <source>
        <dbReference type="ARBA" id="ARBA00022723"/>
    </source>
</evidence>
<dbReference type="InterPro" id="IPR009051">
    <property type="entry name" value="Helical_ferredxn"/>
</dbReference>
<keyword evidence="3" id="KW-0479">Metal-binding</keyword>
<dbReference type="GO" id="GO:0016491">
    <property type="term" value="F:oxidoreductase activity"/>
    <property type="evidence" value="ECO:0007669"/>
    <property type="project" value="UniProtKB-ARBA"/>
</dbReference>
<feature type="domain" description="4Fe-4S ferredoxin-type" evidence="8">
    <location>
        <begin position="66"/>
        <end position="141"/>
    </location>
</feature>
<dbReference type="Gene3D" id="1.10.1060.10">
    <property type="entry name" value="Alpha-helical ferredoxin"/>
    <property type="match status" value="1"/>
</dbReference>
<evidence type="ECO:0000313" key="10">
    <source>
        <dbReference type="Proteomes" id="UP000603545"/>
    </source>
</evidence>
<dbReference type="PANTHER" id="PTHR43551">
    <property type="entry name" value="FUMARATE REDUCTASE IRON-SULFUR SUBUNIT"/>
    <property type="match status" value="1"/>
</dbReference>
<dbReference type="InterPro" id="IPR054810">
    <property type="entry name" value="HmcF"/>
</dbReference>
<keyword evidence="5" id="KW-0408">Iron</keyword>
<dbReference type="Proteomes" id="UP000603545">
    <property type="component" value="Unassembled WGS sequence"/>
</dbReference>